<comment type="subcellular location">
    <subcellularLocation>
        <location evidence="1 9">Cell membrane</location>
        <topology evidence="1">Multi-pass membrane protein</topology>
    </subcellularLocation>
    <subcellularLocation>
        <location evidence="9">Bacterial flagellum basal body</location>
    </subcellularLocation>
</comment>
<reference evidence="11" key="1">
    <citation type="submission" date="2017-09" db="EMBL/GenBank/DDBJ databases">
        <authorList>
            <person name="Varghese N."/>
            <person name="Submissions S."/>
        </authorList>
    </citation>
    <scope>NUCLEOTIDE SEQUENCE [LARGE SCALE GENOMIC DNA]</scope>
    <source>
        <strain evidence="11">DSM 15103</strain>
    </source>
</reference>
<evidence type="ECO:0000256" key="5">
    <source>
        <dbReference type="ARBA" id="ARBA00022692"/>
    </source>
</evidence>
<dbReference type="Proteomes" id="UP000219036">
    <property type="component" value="Unassembled WGS sequence"/>
</dbReference>
<organism evidence="10 11">
    <name type="scientific">Persephonella hydrogeniphila</name>
    <dbReference type="NCBI Taxonomy" id="198703"/>
    <lineage>
        <taxon>Bacteria</taxon>
        <taxon>Pseudomonadati</taxon>
        <taxon>Aquificota</taxon>
        <taxon>Aquificia</taxon>
        <taxon>Aquificales</taxon>
        <taxon>Hydrogenothermaceae</taxon>
        <taxon>Persephonella</taxon>
    </lineage>
</organism>
<name>A0A285NEZ5_9AQUI</name>
<keyword evidence="6 9" id="KW-1133">Transmembrane helix</keyword>
<accession>A0A285NEZ5</accession>
<dbReference type="PANTHER" id="PTHR34040">
    <property type="entry name" value="FLAGELLAR BIOSYNTHETIC PROTEIN FLIQ"/>
    <property type="match status" value="1"/>
</dbReference>
<evidence type="ECO:0000256" key="2">
    <source>
        <dbReference type="ARBA" id="ARBA00006156"/>
    </source>
</evidence>
<dbReference type="GO" id="GO:0005886">
    <property type="term" value="C:plasma membrane"/>
    <property type="evidence" value="ECO:0007669"/>
    <property type="project" value="UniProtKB-SubCell"/>
</dbReference>
<keyword evidence="11" id="KW-1185">Reference proteome</keyword>
<dbReference type="PIRSF" id="PIRSF004669">
    <property type="entry name" value="FliQ"/>
    <property type="match status" value="1"/>
</dbReference>
<evidence type="ECO:0000256" key="1">
    <source>
        <dbReference type="ARBA" id="ARBA00004651"/>
    </source>
</evidence>
<protein>
    <recommendedName>
        <fullName evidence="3 9">Flagellar biosynthetic protein FliQ</fullName>
    </recommendedName>
</protein>
<keyword evidence="10" id="KW-0282">Flagellum</keyword>
<proteinExistence type="inferred from homology"/>
<dbReference type="PANTHER" id="PTHR34040:SF2">
    <property type="entry name" value="FLAGELLAR BIOSYNTHETIC PROTEIN FLIQ"/>
    <property type="match status" value="1"/>
</dbReference>
<gene>
    <name evidence="9" type="primary">fliQ</name>
    <name evidence="10" type="ORF">SAMN06265182_1151</name>
</gene>
<keyword evidence="10" id="KW-0966">Cell projection</keyword>
<evidence type="ECO:0000256" key="9">
    <source>
        <dbReference type="RuleBase" id="RU364090"/>
    </source>
</evidence>
<evidence type="ECO:0000256" key="3">
    <source>
        <dbReference type="ARBA" id="ARBA00021718"/>
    </source>
</evidence>
<comment type="function">
    <text evidence="9">Role in flagellar biosynthesis.</text>
</comment>
<dbReference type="Pfam" id="PF01313">
    <property type="entry name" value="Bac_export_3"/>
    <property type="match status" value="1"/>
</dbReference>
<keyword evidence="10" id="KW-0969">Cilium</keyword>
<keyword evidence="4 9" id="KW-1003">Cell membrane</keyword>
<dbReference type="InterPro" id="IPR002191">
    <property type="entry name" value="Bac_export_3"/>
</dbReference>
<dbReference type="OrthoDB" id="9806440at2"/>
<evidence type="ECO:0000256" key="4">
    <source>
        <dbReference type="ARBA" id="ARBA00022475"/>
    </source>
</evidence>
<dbReference type="GO" id="GO:0044780">
    <property type="term" value="P:bacterial-type flagellum assembly"/>
    <property type="evidence" value="ECO:0007669"/>
    <property type="project" value="InterPro"/>
</dbReference>
<dbReference type="GO" id="GO:0009425">
    <property type="term" value="C:bacterial-type flagellum basal body"/>
    <property type="evidence" value="ECO:0007669"/>
    <property type="project" value="UniProtKB-SubCell"/>
</dbReference>
<dbReference type="PRINTS" id="PR00952">
    <property type="entry name" value="TYPE3IMQPROT"/>
</dbReference>
<comment type="similarity">
    <text evidence="2 9">Belongs to the FliQ/MopD/SpaQ family.</text>
</comment>
<keyword evidence="5 9" id="KW-0812">Transmembrane</keyword>
<evidence type="ECO:0000313" key="10">
    <source>
        <dbReference type="EMBL" id="SNZ08084.1"/>
    </source>
</evidence>
<dbReference type="InterPro" id="IPR006305">
    <property type="entry name" value="FliQ"/>
</dbReference>
<feature type="transmembrane region" description="Helical" evidence="9">
    <location>
        <begin position="49"/>
        <end position="70"/>
    </location>
</feature>
<evidence type="ECO:0000256" key="8">
    <source>
        <dbReference type="ARBA" id="ARBA00023143"/>
    </source>
</evidence>
<sequence>MSLDQSITLVQQMLYTALIVGAPVILIAFIVGLLISIFQAATQIHEMTLTFIPKIVATILALIIFGSWIFRKLVDFTQELLKNLIVYIS</sequence>
<dbReference type="AlphaFoldDB" id="A0A285NEZ5"/>
<feature type="transmembrane region" description="Helical" evidence="9">
    <location>
        <begin position="12"/>
        <end position="37"/>
    </location>
</feature>
<keyword evidence="8 9" id="KW-0975">Bacterial flagellum</keyword>
<evidence type="ECO:0000313" key="11">
    <source>
        <dbReference type="Proteomes" id="UP000219036"/>
    </source>
</evidence>
<dbReference type="GO" id="GO:0009306">
    <property type="term" value="P:protein secretion"/>
    <property type="evidence" value="ECO:0007669"/>
    <property type="project" value="InterPro"/>
</dbReference>
<dbReference type="RefSeq" id="WP_097000326.1">
    <property type="nucleotide sequence ID" value="NZ_OBEI01000004.1"/>
</dbReference>
<evidence type="ECO:0000256" key="7">
    <source>
        <dbReference type="ARBA" id="ARBA00023136"/>
    </source>
</evidence>
<dbReference type="EMBL" id="OBEI01000004">
    <property type="protein sequence ID" value="SNZ08084.1"/>
    <property type="molecule type" value="Genomic_DNA"/>
</dbReference>
<keyword evidence="7 9" id="KW-0472">Membrane</keyword>
<evidence type="ECO:0000256" key="6">
    <source>
        <dbReference type="ARBA" id="ARBA00022989"/>
    </source>
</evidence>
<dbReference type="NCBIfam" id="TIGR01402">
    <property type="entry name" value="fliQ"/>
    <property type="match status" value="1"/>
</dbReference>